<dbReference type="InterPro" id="IPR025110">
    <property type="entry name" value="AMP-bd_C"/>
</dbReference>
<dbReference type="Pfam" id="PF00501">
    <property type="entry name" value="AMP-binding"/>
    <property type="match status" value="1"/>
</dbReference>
<dbReference type="InterPro" id="IPR020845">
    <property type="entry name" value="AMP-binding_CS"/>
</dbReference>
<dbReference type="InterPro" id="IPR042099">
    <property type="entry name" value="ANL_N_sf"/>
</dbReference>
<accession>A0AAE9Y4I9</accession>
<dbReference type="PROSITE" id="PS00455">
    <property type="entry name" value="AMP_BINDING"/>
    <property type="match status" value="1"/>
</dbReference>
<sequence length="555" mass="58424">MADAPLSTNLADIWEWAAARVPDRTALVVGPERRTYGELDARADRLAHHLRAAGIGPGDRVALDLKNAPEYHEAMIAAFKLRAIPVNVNFRYVAGELRHVLETSRASALLYHRSVADAVGGVADLVGGMGTVLAVDDLDDAEPGTAEVPGARPYAEALADAPDGRAETEGRSGDDHYLMFTGGTTGLPKGVLWRHEDAFYACLGGGDPMRIHGPVQDLGEMADRFVERIVYLPIAPMMHAAAQWTTFMWLFAGGTNVLVPGSFDAEAAWDLVDREGVNILTVVGDAVAKPLLDARDAHPDRWDTSSLYAIGNGAAPLSPSLRTRLVEAFPGCVITDGMGSSESGVQGAARTQPGEGQGGAASAGGVAAFSVGETTAVLDEDLRPVEPGSGQVGRLATSGRIPLGYDGDPEKTAATFVTVDDVRWVLSGDMCTVDADGTVRLLGRGSQCINTGGEKVYPEEVEGVLHGHPGVADVLVVGIDDERWGSAVTAVVAPSDPTDPPTLDALRDHARADLAGYKLPKHLVVVERVQRTPAGKADYRWASETARSTLADAPA</sequence>
<proteinExistence type="predicted"/>
<dbReference type="Pfam" id="PF13193">
    <property type="entry name" value="AMP-binding_C"/>
    <property type="match status" value="1"/>
</dbReference>
<feature type="domain" description="AMP-binding enzyme C-terminal" evidence="3">
    <location>
        <begin position="460"/>
        <end position="536"/>
    </location>
</feature>
<dbReference type="SUPFAM" id="SSF56801">
    <property type="entry name" value="Acetyl-CoA synthetase-like"/>
    <property type="match status" value="1"/>
</dbReference>
<dbReference type="EMBL" id="CP116942">
    <property type="protein sequence ID" value="WCO66162.1"/>
    <property type="molecule type" value="Genomic_DNA"/>
</dbReference>
<dbReference type="NCBIfam" id="NF005863">
    <property type="entry name" value="PRK07798.1"/>
    <property type="match status" value="1"/>
</dbReference>
<dbReference type="KEGG" id="ima:PO878_16800"/>
<dbReference type="RefSeq" id="WP_272735686.1">
    <property type="nucleotide sequence ID" value="NZ_CP116942.1"/>
</dbReference>
<dbReference type="Gene3D" id="3.40.50.12780">
    <property type="entry name" value="N-terminal domain of ligase-like"/>
    <property type="match status" value="1"/>
</dbReference>
<evidence type="ECO:0000313" key="5">
    <source>
        <dbReference type="Proteomes" id="UP001216390"/>
    </source>
</evidence>
<dbReference type="PANTHER" id="PTHR43767:SF1">
    <property type="entry name" value="NONRIBOSOMAL PEPTIDE SYNTHASE PES1 (EUROFUNG)-RELATED"/>
    <property type="match status" value="1"/>
</dbReference>
<evidence type="ECO:0000256" key="1">
    <source>
        <dbReference type="SAM" id="MobiDB-lite"/>
    </source>
</evidence>
<evidence type="ECO:0000259" key="3">
    <source>
        <dbReference type="Pfam" id="PF13193"/>
    </source>
</evidence>
<name>A0AAE9Y4I9_9ACTN</name>
<evidence type="ECO:0000313" key="4">
    <source>
        <dbReference type="EMBL" id="WCO66162.1"/>
    </source>
</evidence>
<keyword evidence="5" id="KW-1185">Reference proteome</keyword>
<reference evidence="4" key="1">
    <citation type="submission" date="2023-01" db="EMBL/GenBank/DDBJ databases">
        <title>The diversity of Class Acidimicrobiia in South China Sea sediment environments and the proposal of Iamia marina sp. nov., a novel species of the genus Iamia.</title>
        <authorList>
            <person name="He Y."/>
            <person name="Tian X."/>
        </authorList>
    </citation>
    <scope>NUCLEOTIDE SEQUENCE</scope>
    <source>
        <strain evidence="4">DSM 19957</strain>
    </source>
</reference>
<evidence type="ECO:0000259" key="2">
    <source>
        <dbReference type="Pfam" id="PF00501"/>
    </source>
</evidence>
<gene>
    <name evidence="4" type="ORF">PO878_16800</name>
</gene>
<feature type="region of interest" description="Disordered" evidence="1">
    <location>
        <begin position="340"/>
        <end position="363"/>
    </location>
</feature>
<organism evidence="4 5">
    <name type="scientific">Iamia majanohamensis</name>
    <dbReference type="NCBI Taxonomy" id="467976"/>
    <lineage>
        <taxon>Bacteria</taxon>
        <taxon>Bacillati</taxon>
        <taxon>Actinomycetota</taxon>
        <taxon>Acidimicrobiia</taxon>
        <taxon>Acidimicrobiales</taxon>
        <taxon>Iamiaceae</taxon>
        <taxon>Iamia</taxon>
    </lineage>
</organism>
<protein>
    <submittedName>
        <fullName evidence="4">Acyl-CoA synthetase</fullName>
    </submittedName>
</protein>
<dbReference type="Gene3D" id="3.30.300.30">
    <property type="match status" value="1"/>
</dbReference>
<dbReference type="PANTHER" id="PTHR43767">
    <property type="entry name" value="LONG-CHAIN-FATTY-ACID--COA LIGASE"/>
    <property type="match status" value="1"/>
</dbReference>
<dbReference type="InterPro" id="IPR050237">
    <property type="entry name" value="ATP-dep_AMP-bd_enzyme"/>
</dbReference>
<feature type="domain" description="AMP-dependent synthetase/ligase" evidence="2">
    <location>
        <begin position="15"/>
        <end position="400"/>
    </location>
</feature>
<dbReference type="Proteomes" id="UP001216390">
    <property type="component" value="Chromosome"/>
</dbReference>
<dbReference type="AlphaFoldDB" id="A0AAE9Y4I9"/>
<dbReference type="GO" id="GO:0016878">
    <property type="term" value="F:acid-thiol ligase activity"/>
    <property type="evidence" value="ECO:0007669"/>
    <property type="project" value="UniProtKB-ARBA"/>
</dbReference>
<dbReference type="InterPro" id="IPR000873">
    <property type="entry name" value="AMP-dep_synth/lig_dom"/>
</dbReference>
<dbReference type="InterPro" id="IPR045851">
    <property type="entry name" value="AMP-bd_C_sf"/>
</dbReference>